<dbReference type="Gene3D" id="3.40.190.10">
    <property type="entry name" value="Periplasmic binding protein-like II"/>
    <property type="match status" value="2"/>
</dbReference>
<evidence type="ECO:0000256" key="3">
    <source>
        <dbReference type="ARBA" id="ARBA00023125"/>
    </source>
</evidence>
<reference evidence="6 7" key="1">
    <citation type="submission" date="2018-11" db="EMBL/GenBank/DDBJ databases">
        <title>Complete genome sequence of Nocardioides baekrokdamisoli strain KCTC 39748.</title>
        <authorList>
            <person name="Kang S.W."/>
            <person name="Lee K.C."/>
            <person name="Kim K.K."/>
            <person name="Kim J.S."/>
            <person name="Kim D.S."/>
            <person name="Ko S.H."/>
            <person name="Yang S.H."/>
            <person name="Shin Y.K."/>
            <person name="Lee J.S."/>
        </authorList>
    </citation>
    <scope>NUCLEOTIDE SEQUENCE [LARGE SCALE GENOMIC DNA]</scope>
    <source>
        <strain evidence="6 7">KCTC 39748</strain>
    </source>
</reference>
<keyword evidence="7" id="KW-1185">Reference proteome</keyword>
<dbReference type="SUPFAM" id="SSF53850">
    <property type="entry name" value="Periplasmic binding protein-like II"/>
    <property type="match status" value="1"/>
</dbReference>
<keyword evidence="4" id="KW-0804">Transcription</keyword>
<dbReference type="KEGG" id="nbe:Back2_02100"/>
<evidence type="ECO:0000259" key="5">
    <source>
        <dbReference type="Pfam" id="PF03466"/>
    </source>
</evidence>
<dbReference type="RefSeq" id="WP_125565949.1">
    <property type="nucleotide sequence ID" value="NZ_AP019307.1"/>
</dbReference>
<dbReference type="GO" id="GO:0003677">
    <property type="term" value="F:DNA binding"/>
    <property type="evidence" value="ECO:0007669"/>
    <property type="project" value="UniProtKB-KW"/>
</dbReference>
<keyword evidence="3" id="KW-0238">DNA-binding</keyword>
<dbReference type="EMBL" id="AP019307">
    <property type="protein sequence ID" value="BBH15923.1"/>
    <property type="molecule type" value="Genomic_DNA"/>
</dbReference>
<protein>
    <recommendedName>
        <fullName evidence="5">LysR substrate-binding domain-containing protein</fullName>
    </recommendedName>
</protein>
<evidence type="ECO:0000256" key="1">
    <source>
        <dbReference type="ARBA" id="ARBA00009437"/>
    </source>
</evidence>
<name>A0A3G9IUN7_9ACTN</name>
<accession>A0A3G9IUN7</accession>
<evidence type="ECO:0000256" key="2">
    <source>
        <dbReference type="ARBA" id="ARBA00023015"/>
    </source>
</evidence>
<dbReference type="GO" id="GO:0003700">
    <property type="term" value="F:DNA-binding transcription factor activity"/>
    <property type="evidence" value="ECO:0007669"/>
    <property type="project" value="TreeGrafter"/>
</dbReference>
<dbReference type="AlphaFoldDB" id="A0A3G9IUN7"/>
<dbReference type="OrthoDB" id="3388207at2"/>
<dbReference type="PANTHER" id="PTHR30346">
    <property type="entry name" value="TRANSCRIPTIONAL DUAL REGULATOR HCAR-RELATED"/>
    <property type="match status" value="1"/>
</dbReference>
<keyword evidence="2" id="KW-0805">Transcription regulation</keyword>
<feature type="domain" description="LysR substrate-binding" evidence="5">
    <location>
        <begin position="41"/>
        <end position="181"/>
    </location>
</feature>
<evidence type="ECO:0000313" key="6">
    <source>
        <dbReference type="EMBL" id="BBH15923.1"/>
    </source>
</evidence>
<evidence type="ECO:0000313" key="7">
    <source>
        <dbReference type="Proteomes" id="UP000271573"/>
    </source>
</evidence>
<dbReference type="PANTHER" id="PTHR30346:SF0">
    <property type="entry name" value="HCA OPERON TRANSCRIPTIONAL ACTIVATOR HCAR"/>
    <property type="match status" value="1"/>
</dbReference>
<dbReference type="GO" id="GO:0032993">
    <property type="term" value="C:protein-DNA complex"/>
    <property type="evidence" value="ECO:0007669"/>
    <property type="project" value="TreeGrafter"/>
</dbReference>
<comment type="similarity">
    <text evidence="1">Belongs to the LysR transcriptional regulatory family.</text>
</comment>
<organism evidence="6 7">
    <name type="scientific">Nocardioides baekrokdamisoli</name>
    <dbReference type="NCBI Taxonomy" id="1804624"/>
    <lineage>
        <taxon>Bacteria</taxon>
        <taxon>Bacillati</taxon>
        <taxon>Actinomycetota</taxon>
        <taxon>Actinomycetes</taxon>
        <taxon>Propionibacteriales</taxon>
        <taxon>Nocardioidaceae</taxon>
        <taxon>Nocardioides</taxon>
    </lineage>
</organism>
<dbReference type="Pfam" id="PF03466">
    <property type="entry name" value="LysR_substrate"/>
    <property type="match status" value="1"/>
</dbReference>
<dbReference type="InterPro" id="IPR005119">
    <property type="entry name" value="LysR_subst-bd"/>
</dbReference>
<evidence type="ECO:0000256" key="4">
    <source>
        <dbReference type="ARBA" id="ARBA00023163"/>
    </source>
</evidence>
<gene>
    <name evidence="6" type="ORF">Back2_02100</name>
</gene>
<proteinExistence type="inferred from homology"/>
<dbReference type="Proteomes" id="UP000271573">
    <property type="component" value="Chromosome"/>
</dbReference>
<sequence>MTLRIGFVLGSTPDKWARAWRDQQAEPLELVPVEEADQDAALREYDACIVRLPVDTTDRHVVRLYEELPVAVMGIEHLLTLEEELSTADLDEEQLVLPHPSGWTPAVEQLSWPEMSVKDAIETVAAGTGVAIIPMSLARLFHRKDATYRVVSDLEPSTVALVWDKADDGDRIQAFVGVVKGRTARSSR</sequence>